<proteinExistence type="predicted"/>
<feature type="signal peptide" evidence="1">
    <location>
        <begin position="1"/>
        <end position="29"/>
    </location>
</feature>
<evidence type="ECO:0000256" key="1">
    <source>
        <dbReference type="SAM" id="SignalP"/>
    </source>
</evidence>
<dbReference type="Proteomes" id="UP000245812">
    <property type="component" value="Unassembled WGS sequence"/>
</dbReference>
<organism evidence="2 3">
    <name type="scientific">Fulvimonas soli</name>
    <dbReference type="NCBI Taxonomy" id="155197"/>
    <lineage>
        <taxon>Bacteria</taxon>
        <taxon>Pseudomonadati</taxon>
        <taxon>Pseudomonadota</taxon>
        <taxon>Gammaproteobacteria</taxon>
        <taxon>Lysobacterales</taxon>
        <taxon>Rhodanobacteraceae</taxon>
        <taxon>Fulvimonas</taxon>
    </lineage>
</organism>
<reference evidence="2 3" key="1">
    <citation type="submission" date="2018-05" db="EMBL/GenBank/DDBJ databases">
        <title>Genomic Encyclopedia of Type Strains, Phase IV (KMG-IV): sequencing the most valuable type-strain genomes for metagenomic binning, comparative biology and taxonomic classification.</title>
        <authorList>
            <person name="Goeker M."/>
        </authorList>
    </citation>
    <scope>NUCLEOTIDE SEQUENCE [LARGE SCALE GENOMIC DNA]</scope>
    <source>
        <strain evidence="2 3">DSM 14263</strain>
    </source>
</reference>
<evidence type="ECO:0000313" key="3">
    <source>
        <dbReference type="Proteomes" id="UP000245812"/>
    </source>
</evidence>
<name>A0A316I7Y3_9GAMM</name>
<sequence length="171" mass="18823">MRAMSVWGGLVLALAAGALALGAAGPARAQARGEVSCGSVNGRYARCDVGWRDAQMVRQDSDTRCVRGQNWGVERGAIWVDRGCRGRFVEAGGWGGGWHGGRPSHEESVQCGSVDNRYRLCPLRIDRNTRVRLVNNDSDTRCREGYNWGVNRDGIWVDRGCRGRFVVSRGR</sequence>
<dbReference type="EMBL" id="QGHC01000005">
    <property type="protein sequence ID" value="PWK88638.1"/>
    <property type="molecule type" value="Genomic_DNA"/>
</dbReference>
<dbReference type="OrthoDB" id="6052310at2"/>
<evidence type="ECO:0000313" key="2">
    <source>
        <dbReference type="EMBL" id="PWK88638.1"/>
    </source>
</evidence>
<feature type="chain" id="PRO_5016270441" description="DUF3011 family protein" evidence="1">
    <location>
        <begin position="30"/>
        <end position="171"/>
    </location>
</feature>
<evidence type="ECO:0008006" key="4">
    <source>
        <dbReference type="Google" id="ProtNLM"/>
    </source>
</evidence>
<dbReference type="InterPro" id="IPR021381">
    <property type="entry name" value="DUF3011"/>
</dbReference>
<keyword evidence="3" id="KW-1185">Reference proteome</keyword>
<protein>
    <recommendedName>
        <fullName evidence="4">DUF3011 family protein</fullName>
    </recommendedName>
</protein>
<keyword evidence="1" id="KW-0732">Signal</keyword>
<comment type="caution">
    <text evidence="2">The sequence shown here is derived from an EMBL/GenBank/DDBJ whole genome shotgun (WGS) entry which is preliminary data.</text>
</comment>
<dbReference type="RefSeq" id="WP_109723252.1">
    <property type="nucleotide sequence ID" value="NZ_MSZV01000063.1"/>
</dbReference>
<dbReference type="Pfam" id="PF11218">
    <property type="entry name" value="DUF3011"/>
    <property type="match status" value="1"/>
</dbReference>
<accession>A0A316I7Y3</accession>
<dbReference type="AlphaFoldDB" id="A0A316I7Y3"/>
<gene>
    <name evidence="2" type="ORF">C7456_105170</name>
</gene>